<evidence type="ECO:0000313" key="8">
    <source>
        <dbReference type="Proteomes" id="UP000807850"/>
    </source>
</evidence>
<organism evidence="7 8">
    <name type="scientific">Eiseniibacteriota bacterium</name>
    <dbReference type="NCBI Taxonomy" id="2212470"/>
    <lineage>
        <taxon>Bacteria</taxon>
        <taxon>Candidatus Eiseniibacteriota</taxon>
    </lineage>
</organism>
<evidence type="ECO:0000256" key="2">
    <source>
        <dbReference type="ARBA" id="ARBA00022692"/>
    </source>
</evidence>
<dbReference type="GO" id="GO:0032153">
    <property type="term" value="C:cell division site"/>
    <property type="evidence" value="ECO:0007669"/>
    <property type="project" value="TreeGrafter"/>
</dbReference>
<feature type="transmembrane region" description="Helical" evidence="6">
    <location>
        <begin position="227"/>
        <end position="245"/>
    </location>
</feature>
<evidence type="ECO:0000256" key="4">
    <source>
        <dbReference type="ARBA" id="ARBA00022989"/>
    </source>
</evidence>
<evidence type="ECO:0000256" key="1">
    <source>
        <dbReference type="ARBA" id="ARBA00004141"/>
    </source>
</evidence>
<accession>A0A9D6L681</accession>
<dbReference type="EMBL" id="JACQAY010000167">
    <property type="protein sequence ID" value="MBI3539668.1"/>
    <property type="molecule type" value="Genomic_DNA"/>
</dbReference>
<dbReference type="Pfam" id="PF01098">
    <property type="entry name" value="FTSW_RODA_SPOVE"/>
    <property type="match status" value="2"/>
</dbReference>
<evidence type="ECO:0000256" key="5">
    <source>
        <dbReference type="ARBA" id="ARBA00023136"/>
    </source>
</evidence>
<feature type="transmembrane region" description="Helical" evidence="6">
    <location>
        <begin position="206"/>
        <end position="221"/>
    </location>
</feature>
<feature type="transmembrane region" description="Helical" evidence="6">
    <location>
        <begin position="48"/>
        <end position="66"/>
    </location>
</feature>
<sequence length="313" mass="34165">MATSRIRLPLLDWPMLAVSVALLVIGLATVYSATTVPGAHQGLWIKQFGWMVLAVGAAWVATTFHYRAHDPLAYPLYGISLVLLVAVLVLGSSAFGARRWLDLGPIRFQPSEIAKIATVFVLARRFSDPRLDLHRFKHWFPALLVALVPFALVAREPDLGTSLAFPVILVVMYFWAGMPWQTLALALSPAVTLVLAFVLDPRHPGFWLLIGGGLAALLVVTRPGRLLLIAAVAMHLAVGLGTPVVKSKLHDYQLRRVETFLNPDQDPQGAGYQIIQSRIAIGSGGITGKGWLKGTQKALSFLPMRHTDFIFAV</sequence>
<name>A0A9D6L681_UNCEI</name>
<evidence type="ECO:0000256" key="3">
    <source>
        <dbReference type="ARBA" id="ARBA00022960"/>
    </source>
</evidence>
<reference evidence="7" key="1">
    <citation type="submission" date="2020-07" db="EMBL/GenBank/DDBJ databases">
        <title>Huge and variable diversity of episymbiotic CPR bacteria and DPANN archaea in groundwater ecosystems.</title>
        <authorList>
            <person name="He C.Y."/>
            <person name="Keren R."/>
            <person name="Whittaker M."/>
            <person name="Farag I.F."/>
            <person name="Doudna J."/>
            <person name="Cate J.H.D."/>
            <person name="Banfield J.F."/>
        </authorList>
    </citation>
    <scope>NUCLEOTIDE SEQUENCE</scope>
    <source>
        <strain evidence="7">NC_groundwater_928_Pr1_S-0.2um_72_17</strain>
    </source>
</reference>
<dbReference type="InterPro" id="IPR001182">
    <property type="entry name" value="FtsW/RodA"/>
</dbReference>
<dbReference type="GO" id="GO:0005886">
    <property type="term" value="C:plasma membrane"/>
    <property type="evidence" value="ECO:0007669"/>
    <property type="project" value="TreeGrafter"/>
</dbReference>
<feature type="non-terminal residue" evidence="7">
    <location>
        <position position="313"/>
    </location>
</feature>
<keyword evidence="5 6" id="KW-0472">Membrane</keyword>
<dbReference type="AlphaFoldDB" id="A0A9D6L681"/>
<dbReference type="Proteomes" id="UP000807850">
    <property type="component" value="Unassembled WGS sequence"/>
</dbReference>
<dbReference type="PANTHER" id="PTHR30474">
    <property type="entry name" value="CELL CYCLE PROTEIN"/>
    <property type="match status" value="1"/>
</dbReference>
<evidence type="ECO:0000313" key="7">
    <source>
        <dbReference type="EMBL" id="MBI3539668.1"/>
    </source>
</evidence>
<dbReference type="GO" id="GO:0008360">
    <property type="term" value="P:regulation of cell shape"/>
    <property type="evidence" value="ECO:0007669"/>
    <property type="project" value="UniProtKB-KW"/>
</dbReference>
<keyword evidence="4 6" id="KW-1133">Transmembrane helix</keyword>
<evidence type="ECO:0000256" key="6">
    <source>
        <dbReference type="SAM" id="Phobius"/>
    </source>
</evidence>
<proteinExistence type="predicted"/>
<protein>
    <submittedName>
        <fullName evidence="7">Rod shape-determining protein RodA</fullName>
    </submittedName>
</protein>
<feature type="transmembrane region" description="Helical" evidence="6">
    <location>
        <begin position="73"/>
        <end position="95"/>
    </location>
</feature>
<comment type="caution">
    <text evidence="7">The sequence shown here is derived from an EMBL/GenBank/DDBJ whole genome shotgun (WGS) entry which is preliminary data.</text>
</comment>
<dbReference type="GO" id="GO:0015648">
    <property type="term" value="F:lipid-linked peptidoglycan transporter activity"/>
    <property type="evidence" value="ECO:0007669"/>
    <property type="project" value="TreeGrafter"/>
</dbReference>
<keyword evidence="2 6" id="KW-0812">Transmembrane</keyword>
<comment type="subcellular location">
    <subcellularLocation>
        <location evidence="1">Membrane</location>
        <topology evidence="1">Multi-pass membrane protein</topology>
    </subcellularLocation>
</comment>
<dbReference type="NCBIfam" id="NF037961">
    <property type="entry name" value="RodA_shape"/>
    <property type="match status" value="1"/>
</dbReference>
<dbReference type="GO" id="GO:0051301">
    <property type="term" value="P:cell division"/>
    <property type="evidence" value="ECO:0007669"/>
    <property type="project" value="InterPro"/>
</dbReference>
<gene>
    <name evidence="7" type="primary">rodA</name>
    <name evidence="7" type="ORF">HY076_05295</name>
</gene>
<dbReference type="PANTHER" id="PTHR30474:SF1">
    <property type="entry name" value="PEPTIDOGLYCAN GLYCOSYLTRANSFERASE MRDB"/>
    <property type="match status" value="1"/>
</dbReference>
<feature type="transmembrane region" description="Helical" evidence="6">
    <location>
        <begin position="159"/>
        <end position="176"/>
    </location>
</feature>
<keyword evidence="3" id="KW-0133">Cell shape</keyword>
<feature type="transmembrane region" description="Helical" evidence="6">
    <location>
        <begin position="136"/>
        <end position="154"/>
    </location>
</feature>